<feature type="compositionally biased region" description="Basic and acidic residues" evidence="1">
    <location>
        <begin position="74"/>
        <end position="86"/>
    </location>
</feature>
<comment type="caution">
    <text evidence="4">The sequence shown here is derived from an EMBL/GenBank/DDBJ whole genome shotgun (WGS) entry which is preliminary data.</text>
</comment>
<organism evidence="4 5">
    <name type="scientific">Crenobacter oryzisoli</name>
    <dbReference type="NCBI Taxonomy" id="3056844"/>
    <lineage>
        <taxon>Bacteria</taxon>
        <taxon>Pseudomonadati</taxon>
        <taxon>Pseudomonadota</taxon>
        <taxon>Betaproteobacteria</taxon>
        <taxon>Neisseriales</taxon>
        <taxon>Neisseriaceae</taxon>
        <taxon>Crenobacter</taxon>
    </lineage>
</organism>
<dbReference type="Pfam" id="PF13488">
    <property type="entry name" value="Gly-zipper_Omp"/>
    <property type="match status" value="1"/>
</dbReference>
<protein>
    <submittedName>
        <fullName evidence="4">Glycine zipper domain-containing protein</fullName>
    </submittedName>
</protein>
<evidence type="ECO:0000313" key="4">
    <source>
        <dbReference type="EMBL" id="MDN0077615.1"/>
    </source>
</evidence>
<evidence type="ECO:0000259" key="3">
    <source>
        <dbReference type="Pfam" id="PF13488"/>
    </source>
</evidence>
<evidence type="ECO:0000313" key="5">
    <source>
        <dbReference type="Proteomes" id="UP001168540"/>
    </source>
</evidence>
<dbReference type="InterPro" id="IPR039567">
    <property type="entry name" value="Gly-zipper"/>
</dbReference>
<accession>A0ABT7XV54</accession>
<feature type="region of interest" description="Disordered" evidence="1">
    <location>
        <begin position="74"/>
        <end position="111"/>
    </location>
</feature>
<evidence type="ECO:0000256" key="2">
    <source>
        <dbReference type="SAM" id="SignalP"/>
    </source>
</evidence>
<feature type="chain" id="PRO_5047217387" evidence="2">
    <location>
        <begin position="22"/>
        <end position="111"/>
    </location>
</feature>
<dbReference type="RefSeq" id="WP_289832240.1">
    <property type="nucleotide sequence ID" value="NZ_JAUEDK010000078.1"/>
</dbReference>
<dbReference type="EMBL" id="JAUEDK010000078">
    <property type="protein sequence ID" value="MDN0077615.1"/>
    <property type="molecule type" value="Genomic_DNA"/>
</dbReference>
<proteinExistence type="predicted"/>
<name>A0ABT7XV54_9NEIS</name>
<dbReference type="Proteomes" id="UP001168540">
    <property type="component" value="Unassembled WGS sequence"/>
</dbReference>
<feature type="signal peptide" evidence="2">
    <location>
        <begin position="1"/>
        <end position="21"/>
    </location>
</feature>
<keyword evidence="2" id="KW-0732">Signal</keyword>
<feature type="domain" description="Glycine zipper" evidence="3">
    <location>
        <begin position="28"/>
        <end position="66"/>
    </location>
</feature>
<evidence type="ECO:0000256" key="1">
    <source>
        <dbReference type="SAM" id="MobiDB-lite"/>
    </source>
</evidence>
<sequence>MNARILLPAALFLALSGMAHASGSTILGGALGGAAGAAVGESVGGRDGAVIGGALGGSVGAAIGYDNREPTRYVEPRRRDYPRYREWDDDDDQGRGRGYFCPPGQAKKGRC</sequence>
<gene>
    <name evidence="4" type="ORF">QU481_22605</name>
</gene>
<reference evidence="4" key="1">
    <citation type="submission" date="2023-06" db="EMBL/GenBank/DDBJ databases">
        <authorList>
            <person name="Zhang S."/>
        </authorList>
    </citation>
    <scope>NUCLEOTIDE SEQUENCE</scope>
    <source>
        <strain evidence="4">SG2303</strain>
    </source>
</reference>
<keyword evidence="5" id="KW-1185">Reference proteome</keyword>